<accession>A0A4U5MIZ0</accession>
<protein>
    <submittedName>
        <fullName evidence="2">Uncharacterized protein</fullName>
    </submittedName>
</protein>
<keyword evidence="3" id="KW-1185">Reference proteome</keyword>
<evidence type="ECO:0000313" key="3">
    <source>
        <dbReference type="Proteomes" id="UP000298663"/>
    </source>
</evidence>
<dbReference type="AlphaFoldDB" id="A0A4U5MIZ0"/>
<name>A0A4U5MIZ0_STECR</name>
<feature type="region of interest" description="Disordered" evidence="1">
    <location>
        <begin position="1"/>
        <end position="35"/>
    </location>
</feature>
<evidence type="ECO:0000256" key="1">
    <source>
        <dbReference type="SAM" id="MobiDB-lite"/>
    </source>
</evidence>
<dbReference type="Proteomes" id="UP000298663">
    <property type="component" value="Unassembled WGS sequence"/>
</dbReference>
<proteinExistence type="predicted"/>
<sequence length="69" mass="7441">MTKQPKAKQPTTKQPKSKQPTTKQPKTKQPKIPQPAHTAIFETVDHSLLSPVPGGFAAAAKTILKNVQA</sequence>
<reference evidence="2 3" key="2">
    <citation type="journal article" date="2019" name="G3 (Bethesda)">
        <title>Hybrid Assembly of the Genome of the Entomopathogenic Nematode Steinernema carpocapsae Identifies the X-Chromosome.</title>
        <authorList>
            <person name="Serra L."/>
            <person name="Macchietto M."/>
            <person name="Macias-Munoz A."/>
            <person name="McGill C.J."/>
            <person name="Rodriguez I.M."/>
            <person name="Rodriguez B."/>
            <person name="Murad R."/>
            <person name="Mortazavi A."/>
        </authorList>
    </citation>
    <scope>NUCLEOTIDE SEQUENCE [LARGE SCALE GENOMIC DNA]</scope>
    <source>
        <strain evidence="2 3">ALL</strain>
    </source>
</reference>
<evidence type="ECO:0000313" key="2">
    <source>
        <dbReference type="EMBL" id="TKR69339.1"/>
    </source>
</evidence>
<comment type="caution">
    <text evidence="2">The sequence shown here is derived from an EMBL/GenBank/DDBJ whole genome shotgun (WGS) entry which is preliminary data.</text>
</comment>
<feature type="compositionally biased region" description="Low complexity" evidence="1">
    <location>
        <begin position="1"/>
        <end position="24"/>
    </location>
</feature>
<reference evidence="2 3" key="1">
    <citation type="journal article" date="2015" name="Genome Biol.">
        <title>Comparative genomics of Steinernema reveals deeply conserved gene regulatory networks.</title>
        <authorList>
            <person name="Dillman A.R."/>
            <person name="Macchietto M."/>
            <person name="Porter C.F."/>
            <person name="Rogers A."/>
            <person name="Williams B."/>
            <person name="Antoshechkin I."/>
            <person name="Lee M.M."/>
            <person name="Goodwin Z."/>
            <person name="Lu X."/>
            <person name="Lewis E.E."/>
            <person name="Goodrich-Blair H."/>
            <person name="Stock S.P."/>
            <person name="Adams B.J."/>
            <person name="Sternberg P.W."/>
            <person name="Mortazavi A."/>
        </authorList>
    </citation>
    <scope>NUCLEOTIDE SEQUENCE [LARGE SCALE GENOMIC DNA]</scope>
    <source>
        <strain evidence="2 3">ALL</strain>
    </source>
</reference>
<dbReference type="EMBL" id="AZBU02000007">
    <property type="protein sequence ID" value="TKR69339.1"/>
    <property type="molecule type" value="Genomic_DNA"/>
</dbReference>
<gene>
    <name evidence="2" type="ORF">L596_021513</name>
</gene>
<organism evidence="2 3">
    <name type="scientific">Steinernema carpocapsae</name>
    <name type="common">Entomopathogenic nematode</name>
    <dbReference type="NCBI Taxonomy" id="34508"/>
    <lineage>
        <taxon>Eukaryota</taxon>
        <taxon>Metazoa</taxon>
        <taxon>Ecdysozoa</taxon>
        <taxon>Nematoda</taxon>
        <taxon>Chromadorea</taxon>
        <taxon>Rhabditida</taxon>
        <taxon>Tylenchina</taxon>
        <taxon>Panagrolaimomorpha</taxon>
        <taxon>Strongyloidoidea</taxon>
        <taxon>Steinernematidae</taxon>
        <taxon>Steinernema</taxon>
    </lineage>
</organism>